<dbReference type="InterPro" id="IPR004676">
    <property type="entry name" value="Cd-R_transporter"/>
</dbReference>
<organism evidence="2 3">
    <name type="scientific">Nonomuraea dietziae</name>
    <dbReference type="NCBI Taxonomy" id="65515"/>
    <lineage>
        <taxon>Bacteria</taxon>
        <taxon>Bacillati</taxon>
        <taxon>Actinomycetota</taxon>
        <taxon>Actinomycetes</taxon>
        <taxon>Streptosporangiales</taxon>
        <taxon>Streptosporangiaceae</taxon>
        <taxon>Nonomuraea</taxon>
    </lineage>
</organism>
<dbReference type="Proteomes" id="UP000579945">
    <property type="component" value="Unassembled WGS sequence"/>
</dbReference>
<feature type="transmembrane region" description="Helical" evidence="1">
    <location>
        <begin position="41"/>
        <end position="66"/>
    </location>
</feature>
<keyword evidence="1" id="KW-1133">Transmembrane helix</keyword>
<accession>A0A7W5UZB5</accession>
<reference evidence="2 3" key="1">
    <citation type="submission" date="2020-08" db="EMBL/GenBank/DDBJ databases">
        <title>Sequencing the genomes of 1000 actinobacteria strains.</title>
        <authorList>
            <person name="Klenk H.-P."/>
        </authorList>
    </citation>
    <scope>NUCLEOTIDE SEQUENCE [LARGE SCALE GENOMIC DNA]</scope>
    <source>
        <strain evidence="2 3">DSM 44320</strain>
    </source>
</reference>
<keyword evidence="1" id="KW-0812">Transmembrane</keyword>
<dbReference type="RefSeq" id="WP_183645346.1">
    <property type="nucleotide sequence ID" value="NZ_BAAAXX010000144.1"/>
</dbReference>
<gene>
    <name evidence="2" type="ORF">FHR33_001649</name>
</gene>
<keyword evidence="1" id="KW-0472">Membrane</keyword>
<proteinExistence type="predicted"/>
<keyword evidence="3" id="KW-1185">Reference proteome</keyword>
<dbReference type="Pfam" id="PF03596">
    <property type="entry name" value="Cad"/>
    <property type="match status" value="1"/>
</dbReference>
<comment type="caution">
    <text evidence="2">The sequence shown here is derived from an EMBL/GenBank/DDBJ whole genome shotgun (WGS) entry which is preliminary data.</text>
</comment>
<sequence length="195" mass="19842">MDLGLVGQAAGLFAVTNLDDLVILALFFARTSGRPGSAARIVAGQYLGFAAILAFAVAAAFGAALLPPALLPYLGLLPLALGLKAAWQAWRERGSPEESTVEDGAAGPLAVAAVTFANGGDNIGVYVPVFATAGTGAMTGYVLVFLALVAVWCAAGRFLATRPFVARTLARWGHVVLPVVLVGLGLLILVEGGVL</sequence>
<feature type="transmembrane region" description="Helical" evidence="1">
    <location>
        <begin position="172"/>
        <end position="190"/>
    </location>
</feature>
<evidence type="ECO:0000256" key="1">
    <source>
        <dbReference type="SAM" id="Phobius"/>
    </source>
</evidence>
<feature type="transmembrane region" description="Helical" evidence="1">
    <location>
        <begin position="6"/>
        <end position="29"/>
    </location>
</feature>
<protein>
    <submittedName>
        <fullName evidence="2">Cadmium resistance protein CadD (Predicted permease)</fullName>
    </submittedName>
</protein>
<feature type="transmembrane region" description="Helical" evidence="1">
    <location>
        <begin position="138"/>
        <end position="160"/>
    </location>
</feature>
<name>A0A7W5UZB5_9ACTN</name>
<evidence type="ECO:0000313" key="3">
    <source>
        <dbReference type="Proteomes" id="UP000579945"/>
    </source>
</evidence>
<dbReference type="AlphaFoldDB" id="A0A7W5UZB5"/>
<dbReference type="EMBL" id="JACIBV010000001">
    <property type="protein sequence ID" value="MBB3725789.1"/>
    <property type="molecule type" value="Genomic_DNA"/>
</dbReference>
<dbReference type="GeneID" id="95388198"/>
<evidence type="ECO:0000313" key="2">
    <source>
        <dbReference type="EMBL" id="MBB3725789.1"/>
    </source>
</evidence>